<dbReference type="InterPro" id="IPR045304">
    <property type="entry name" value="LbH_SAT"/>
</dbReference>
<dbReference type="InterPro" id="IPR042122">
    <property type="entry name" value="Ser_AcTrfase_N_sf"/>
</dbReference>
<dbReference type="UniPathway" id="UPA00136">
    <property type="reaction ID" value="UER00199"/>
</dbReference>
<evidence type="ECO:0000256" key="4">
    <source>
        <dbReference type="ARBA" id="ARBA00018522"/>
    </source>
</evidence>
<dbReference type="EC" id="2.3.1.30" evidence="3"/>
<comment type="catalytic activity">
    <reaction evidence="9">
        <text>L-serine + acetyl-CoA = O-acetyl-L-serine + CoA</text>
        <dbReference type="Rhea" id="RHEA:24560"/>
        <dbReference type="ChEBI" id="CHEBI:33384"/>
        <dbReference type="ChEBI" id="CHEBI:57287"/>
        <dbReference type="ChEBI" id="CHEBI:57288"/>
        <dbReference type="ChEBI" id="CHEBI:58340"/>
        <dbReference type="EC" id="2.3.1.30"/>
    </reaction>
</comment>
<gene>
    <name evidence="11" type="ordered locus">B488_05910</name>
</gene>
<evidence type="ECO:0000313" key="12">
    <source>
        <dbReference type="Proteomes" id="UP000010799"/>
    </source>
</evidence>
<evidence type="ECO:0000256" key="9">
    <source>
        <dbReference type="ARBA" id="ARBA00049486"/>
    </source>
</evidence>
<dbReference type="FunFam" id="2.160.10.10:FF:000002">
    <property type="entry name" value="Serine acetyltransferase"/>
    <property type="match status" value="1"/>
</dbReference>
<evidence type="ECO:0000256" key="2">
    <source>
        <dbReference type="ARBA" id="ARBA00007274"/>
    </source>
</evidence>
<evidence type="ECO:0000256" key="3">
    <source>
        <dbReference type="ARBA" id="ARBA00013266"/>
    </source>
</evidence>
<dbReference type="STRING" id="1215343.B488_05910"/>
<dbReference type="InterPro" id="IPR005881">
    <property type="entry name" value="Ser_O-AcTrfase"/>
</dbReference>
<dbReference type="SUPFAM" id="SSF51161">
    <property type="entry name" value="Trimeric LpxA-like enzymes"/>
    <property type="match status" value="1"/>
</dbReference>
<evidence type="ECO:0000256" key="8">
    <source>
        <dbReference type="ARBA" id="ARBA00023315"/>
    </source>
</evidence>
<protein>
    <recommendedName>
        <fullName evidence="4">Serine acetyltransferase</fullName>
        <ecNumber evidence="3">2.3.1.30</ecNumber>
    </recommendedName>
</protein>
<dbReference type="EMBL" id="CP003789">
    <property type="protein sequence ID" value="AGA64583.1"/>
    <property type="molecule type" value="Genomic_DNA"/>
</dbReference>
<comment type="pathway">
    <text evidence="1">Amino-acid biosynthesis; L-cysteine biosynthesis; L-cysteine from L-serine: step 1/2.</text>
</comment>
<dbReference type="Proteomes" id="UP000010799">
    <property type="component" value="Chromosome"/>
</dbReference>
<dbReference type="InterPro" id="IPR011004">
    <property type="entry name" value="Trimer_LpxA-like_sf"/>
</dbReference>
<dbReference type="Pfam" id="PF06426">
    <property type="entry name" value="SATase_N"/>
    <property type="match status" value="1"/>
</dbReference>
<keyword evidence="12" id="KW-1185">Reference proteome</keyword>
<dbReference type="Gene3D" id="2.160.10.10">
    <property type="entry name" value="Hexapeptide repeat proteins"/>
    <property type="match status" value="1"/>
</dbReference>
<dbReference type="InterPro" id="IPR001451">
    <property type="entry name" value="Hexapep"/>
</dbReference>
<dbReference type="NCBIfam" id="TIGR01172">
    <property type="entry name" value="cysE"/>
    <property type="match status" value="1"/>
</dbReference>
<dbReference type="GO" id="GO:0009001">
    <property type="term" value="F:serine O-acetyltransferase activity"/>
    <property type="evidence" value="ECO:0007669"/>
    <property type="project" value="UniProtKB-EC"/>
</dbReference>
<dbReference type="GO" id="GO:0005737">
    <property type="term" value="C:cytoplasm"/>
    <property type="evidence" value="ECO:0007669"/>
    <property type="project" value="InterPro"/>
</dbReference>
<evidence type="ECO:0000256" key="6">
    <source>
        <dbReference type="ARBA" id="ARBA00022679"/>
    </source>
</evidence>
<keyword evidence="7" id="KW-0677">Repeat</keyword>
<dbReference type="InterPro" id="IPR010493">
    <property type="entry name" value="Ser_AcTrfase_N"/>
</dbReference>
<dbReference type="SMART" id="SM00971">
    <property type="entry name" value="SATase_N"/>
    <property type="match status" value="1"/>
</dbReference>
<dbReference type="HOGENOM" id="CLU_051638_0_1_5"/>
<dbReference type="GO" id="GO:0006535">
    <property type="term" value="P:cysteine biosynthetic process from serine"/>
    <property type="evidence" value="ECO:0007669"/>
    <property type="project" value="InterPro"/>
</dbReference>
<accession>L0EVB1</accession>
<dbReference type="KEGG" id="lcc:B488_05910"/>
<reference evidence="11 12" key="1">
    <citation type="journal article" date="2012" name="Stand. Genomic Sci.">
        <title>Complete genome sequence of Liberibacter crescens BT-1.</title>
        <authorList>
            <person name="Leonard M.T."/>
            <person name="Fagen J.R."/>
            <person name="Davis-Richardson A.G."/>
            <person name="Davis M.J."/>
            <person name="Triplett E.W."/>
        </authorList>
    </citation>
    <scope>NUCLEOTIDE SEQUENCE [LARGE SCALE GENOMIC DNA]</scope>
    <source>
        <strain evidence="11 12">BT-1</strain>
    </source>
</reference>
<sequence length="243" mass="26560">MSLVNDLWEGFCSVAKERLQSNLLSSFLIKEIVLDSQDLVQGLSRILTYQKTNSLIPQEALEKRFLDLYDKYPDLILKAIHDLDAVMSCDPAVKDKLTPFLYFKGFHALQTHRLAHVLWLAGEEDDALLLQSRSCILYGVDIHPAAKIGSGIMLDHATGLVIGETAVVEDHVSMFHGVTLGGTGKERGDRHPKVRKGVIIGAAAIILGNIEIGTGARIAAGSVVLHDVPPYSIVTGMPEKIKK</sequence>
<keyword evidence="8 11" id="KW-0012">Acyltransferase</keyword>
<evidence type="ECO:0000256" key="5">
    <source>
        <dbReference type="ARBA" id="ARBA00022605"/>
    </source>
</evidence>
<evidence type="ECO:0000259" key="10">
    <source>
        <dbReference type="SMART" id="SM00971"/>
    </source>
</evidence>
<comment type="similarity">
    <text evidence="2">Belongs to the transferase hexapeptide repeat family.</text>
</comment>
<dbReference type="PANTHER" id="PTHR42811">
    <property type="entry name" value="SERINE ACETYLTRANSFERASE"/>
    <property type="match status" value="1"/>
</dbReference>
<dbReference type="Gene3D" id="1.10.3130.10">
    <property type="entry name" value="serine acetyltransferase, domain 1"/>
    <property type="match status" value="1"/>
</dbReference>
<dbReference type="CDD" id="cd03354">
    <property type="entry name" value="LbH_SAT"/>
    <property type="match status" value="1"/>
</dbReference>
<evidence type="ECO:0000313" key="11">
    <source>
        <dbReference type="EMBL" id="AGA64583.1"/>
    </source>
</evidence>
<organism evidence="11 12">
    <name type="scientific">Liberibacter crescens (strain BT-1)</name>
    <dbReference type="NCBI Taxonomy" id="1215343"/>
    <lineage>
        <taxon>Bacteria</taxon>
        <taxon>Pseudomonadati</taxon>
        <taxon>Pseudomonadota</taxon>
        <taxon>Alphaproteobacteria</taxon>
        <taxon>Hyphomicrobiales</taxon>
        <taxon>Rhizobiaceae</taxon>
        <taxon>Liberibacter</taxon>
    </lineage>
</organism>
<proteinExistence type="inferred from homology"/>
<name>L0EVB1_LIBCB</name>
<dbReference type="NCBIfam" id="NF041874">
    <property type="entry name" value="EPS_EpsC"/>
    <property type="match status" value="1"/>
</dbReference>
<dbReference type="eggNOG" id="COG1045">
    <property type="taxonomic scope" value="Bacteria"/>
</dbReference>
<evidence type="ECO:0000256" key="1">
    <source>
        <dbReference type="ARBA" id="ARBA00004876"/>
    </source>
</evidence>
<dbReference type="Pfam" id="PF00132">
    <property type="entry name" value="Hexapep"/>
    <property type="match status" value="1"/>
</dbReference>
<dbReference type="InterPro" id="IPR053376">
    <property type="entry name" value="Serine_acetyltransferase"/>
</dbReference>
<evidence type="ECO:0000256" key="7">
    <source>
        <dbReference type="ARBA" id="ARBA00022737"/>
    </source>
</evidence>
<dbReference type="PATRIC" id="fig|1215343.11.peg.601"/>
<keyword evidence="6 11" id="KW-0808">Transferase</keyword>
<dbReference type="PROSITE" id="PS00101">
    <property type="entry name" value="HEXAPEP_TRANSFERASES"/>
    <property type="match status" value="1"/>
</dbReference>
<dbReference type="InterPro" id="IPR018357">
    <property type="entry name" value="Hexapep_transf_CS"/>
</dbReference>
<feature type="domain" description="Serine acetyltransferase N-terminal" evidence="10">
    <location>
        <begin position="7"/>
        <end position="111"/>
    </location>
</feature>
<dbReference type="AlphaFoldDB" id="L0EVB1"/>
<keyword evidence="5" id="KW-0028">Amino-acid biosynthesis</keyword>